<feature type="compositionally biased region" description="Polar residues" evidence="2">
    <location>
        <begin position="21"/>
        <end position="45"/>
    </location>
</feature>
<sequence>MLKEKNPASLTYAVMSENTATSKISPPATNMTGNTHNTEDVTGTRNARMDPYTTNKDYTVVVSKSTQKAAKAQVAKEAREAHRRSREEHERALQLEEDAFRRALISELSYL</sequence>
<feature type="coiled-coil region" evidence="1">
    <location>
        <begin position="72"/>
        <end position="99"/>
    </location>
</feature>
<dbReference type="AlphaFoldDB" id="A0A420XW95"/>
<keyword evidence="1" id="KW-0175">Coiled coil</keyword>
<organism evidence="3 4">
    <name type="scientific">Coniochaeta pulveracea</name>
    <dbReference type="NCBI Taxonomy" id="177199"/>
    <lineage>
        <taxon>Eukaryota</taxon>
        <taxon>Fungi</taxon>
        <taxon>Dikarya</taxon>
        <taxon>Ascomycota</taxon>
        <taxon>Pezizomycotina</taxon>
        <taxon>Sordariomycetes</taxon>
        <taxon>Sordariomycetidae</taxon>
        <taxon>Coniochaetales</taxon>
        <taxon>Coniochaetaceae</taxon>
        <taxon>Coniochaeta</taxon>
    </lineage>
</organism>
<keyword evidence="4" id="KW-1185">Reference proteome</keyword>
<evidence type="ECO:0000256" key="1">
    <source>
        <dbReference type="SAM" id="Coils"/>
    </source>
</evidence>
<evidence type="ECO:0000256" key="2">
    <source>
        <dbReference type="SAM" id="MobiDB-lite"/>
    </source>
</evidence>
<dbReference type="EMBL" id="QVQW01000131">
    <property type="protein sequence ID" value="RKU39944.1"/>
    <property type="molecule type" value="Genomic_DNA"/>
</dbReference>
<comment type="caution">
    <text evidence="3">The sequence shown here is derived from an EMBL/GenBank/DDBJ whole genome shotgun (WGS) entry which is preliminary data.</text>
</comment>
<evidence type="ECO:0000313" key="3">
    <source>
        <dbReference type="EMBL" id="RKU39944.1"/>
    </source>
</evidence>
<proteinExistence type="predicted"/>
<dbReference type="Proteomes" id="UP000275385">
    <property type="component" value="Unassembled WGS sequence"/>
</dbReference>
<protein>
    <submittedName>
        <fullName evidence="3">Uncharacterized protein</fullName>
    </submittedName>
</protein>
<feature type="region of interest" description="Disordered" evidence="2">
    <location>
        <begin position="21"/>
        <end position="52"/>
    </location>
</feature>
<gene>
    <name evidence="3" type="ORF">DL546_001528</name>
</gene>
<evidence type="ECO:0000313" key="4">
    <source>
        <dbReference type="Proteomes" id="UP000275385"/>
    </source>
</evidence>
<reference evidence="3 4" key="1">
    <citation type="submission" date="2018-08" db="EMBL/GenBank/DDBJ databases">
        <title>Draft genome of the lignicolous fungus Coniochaeta pulveracea.</title>
        <authorList>
            <person name="Borstlap C.J."/>
            <person name="De Witt R.N."/>
            <person name="Botha A."/>
            <person name="Volschenk H."/>
        </authorList>
    </citation>
    <scope>NUCLEOTIDE SEQUENCE [LARGE SCALE GENOMIC DNA]</scope>
    <source>
        <strain evidence="3 4">CAB683</strain>
    </source>
</reference>
<name>A0A420XW95_9PEZI</name>
<accession>A0A420XW95</accession>